<evidence type="ECO:0000313" key="3">
    <source>
        <dbReference type="Proteomes" id="UP001230908"/>
    </source>
</evidence>
<name>A0ABU0ZCN3_9ACTN</name>
<gene>
    <name evidence="2" type="primary">cutA</name>
    <name evidence="2" type="ORF">RB614_09865</name>
</gene>
<dbReference type="InterPro" id="IPR015867">
    <property type="entry name" value="N-reg_PII/ATP_PRibTrfase_C"/>
</dbReference>
<dbReference type="InterPro" id="IPR011322">
    <property type="entry name" value="N-reg_PII-like_a/b"/>
</dbReference>
<accession>A0ABU0ZCN3</accession>
<reference evidence="2 3" key="1">
    <citation type="submission" date="2023-08" db="EMBL/GenBank/DDBJ databases">
        <title>Phytohabitans sansha sp. nov., isolated from marine sediment.</title>
        <authorList>
            <person name="Zhao Y."/>
            <person name="Yi K."/>
        </authorList>
    </citation>
    <scope>NUCLEOTIDE SEQUENCE [LARGE SCALE GENOMIC DNA]</scope>
    <source>
        <strain evidence="2 3">ZYX-F-186</strain>
    </source>
</reference>
<dbReference type="SUPFAM" id="SSF54913">
    <property type="entry name" value="GlnB-like"/>
    <property type="match status" value="1"/>
</dbReference>
<dbReference type="Proteomes" id="UP001230908">
    <property type="component" value="Unassembled WGS sequence"/>
</dbReference>
<sequence>MTDDICQVIITAPNSSWLADFVHTLVNERLCASGHNLAEIRSIYRWQGSIEDRTEAHAALHTRTALVATIINRTNELHPYEVPCVVALPITAANPAYRQWILEETRPVTGTTATEN</sequence>
<dbReference type="RefSeq" id="WP_308712095.1">
    <property type="nucleotide sequence ID" value="NZ_JAVHUY010000007.1"/>
</dbReference>
<dbReference type="PANTHER" id="PTHR23419">
    <property type="entry name" value="DIVALENT CATION TOLERANCE CUTA-RELATED"/>
    <property type="match status" value="1"/>
</dbReference>
<evidence type="ECO:0000313" key="2">
    <source>
        <dbReference type="EMBL" id="MDQ7904826.1"/>
    </source>
</evidence>
<proteinExistence type="inferred from homology"/>
<organism evidence="2 3">
    <name type="scientific">Phytohabitans maris</name>
    <dbReference type="NCBI Taxonomy" id="3071409"/>
    <lineage>
        <taxon>Bacteria</taxon>
        <taxon>Bacillati</taxon>
        <taxon>Actinomycetota</taxon>
        <taxon>Actinomycetes</taxon>
        <taxon>Micromonosporales</taxon>
        <taxon>Micromonosporaceae</taxon>
    </lineage>
</organism>
<comment type="similarity">
    <text evidence="1">Belongs to the CutA family.</text>
</comment>
<keyword evidence="3" id="KW-1185">Reference proteome</keyword>
<dbReference type="Pfam" id="PF03091">
    <property type="entry name" value="CutA1"/>
    <property type="match status" value="1"/>
</dbReference>
<dbReference type="PANTHER" id="PTHR23419:SF8">
    <property type="entry name" value="FI09726P"/>
    <property type="match status" value="1"/>
</dbReference>
<evidence type="ECO:0000256" key="1">
    <source>
        <dbReference type="ARBA" id="ARBA00010169"/>
    </source>
</evidence>
<dbReference type="EMBL" id="JAVHUY010000007">
    <property type="protein sequence ID" value="MDQ7904826.1"/>
    <property type="molecule type" value="Genomic_DNA"/>
</dbReference>
<protein>
    <submittedName>
        <fullName evidence="2">Divalent-cation tolerance protein CutA</fullName>
    </submittedName>
</protein>
<dbReference type="InterPro" id="IPR004323">
    <property type="entry name" value="Ion_tolerance_CutA"/>
</dbReference>
<dbReference type="Gene3D" id="3.30.70.120">
    <property type="match status" value="1"/>
</dbReference>
<comment type="caution">
    <text evidence="2">The sequence shown here is derived from an EMBL/GenBank/DDBJ whole genome shotgun (WGS) entry which is preliminary data.</text>
</comment>